<protein>
    <recommendedName>
        <fullName evidence="2">site-specific DNA-methyltransferase (adenine-specific)</fullName>
        <ecNumber evidence="2">2.1.1.72</ecNumber>
    </recommendedName>
</protein>
<dbReference type="InterPro" id="IPR022749">
    <property type="entry name" value="D12N6_MeTrfase_N"/>
</dbReference>
<dbReference type="InterPro" id="IPR003356">
    <property type="entry name" value="DNA_methylase_A-5"/>
</dbReference>
<accession>A0A928KP72</accession>
<dbReference type="Gene3D" id="1.20.1260.30">
    <property type="match status" value="1"/>
</dbReference>
<gene>
    <name evidence="10" type="ORF">E7512_01330</name>
</gene>
<dbReference type="EC" id="2.1.1.72" evidence="2"/>
<dbReference type="Pfam" id="PF12161">
    <property type="entry name" value="HsdM_N"/>
    <property type="match status" value="1"/>
</dbReference>
<dbReference type="InterPro" id="IPR029063">
    <property type="entry name" value="SAM-dependent_MTases_sf"/>
</dbReference>
<evidence type="ECO:0000256" key="4">
    <source>
        <dbReference type="ARBA" id="ARBA00022679"/>
    </source>
</evidence>
<dbReference type="InterPro" id="IPR051537">
    <property type="entry name" value="DNA_Adenine_Mtase"/>
</dbReference>
<dbReference type="PANTHER" id="PTHR42933:SF4">
    <property type="entry name" value="TYPE I RESTRICTION ENZYME ECOKI METHYLASE SUBUNIT"/>
    <property type="match status" value="1"/>
</dbReference>
<proteinExistence type="inferred from homology"/>
<sequence>MAVSGTTKALKDIMRIDAGINGDAQYIEQITWMLFLKAFDFKEQEWETTEDDYYEIVPEKYRWRTWAEDPEGVTGEGLISHINEMFSSLRKLDISEDPKHRKWLIRSIMEGVNNFMKSGTLLRQVINKINADIDFYNMPSGHLFNGIYESMLKDLQSAGKSGEFYTPRPVTHFIVEKVDPKLGDTVLDPACGTGGFLTSVIDHYEGSINTTEDYRKLQQTIRGIEKKPFPYLLCVTNLISRGIDVPDILHGNTLRKSTTEYTAKDKVDIIVTNPPFGGAEEKAISQSVPLELRNTETADLFLVHMMALLNDGGRCGVVLPDGFLFGTGVKAAIKKKLLEDNNLHTIIRLPKDVFAPYTNINTNLLFFTKGKPTKGVWYYRLEMPAGYKHFSKTRPMTEAHFDPVRTWWDNRTESEVSRFVPVEDIIAADYNLDFCGFPHDTVEILPPEEFIAQYLNEKATISTRIENVLTRISAALEQGEVL</sequence>
<dbReference type="Proteomes" id="UP000754750">
    <property type="component" value="Unassembled WGS sequence"/>
</dbReference>
<dbReference type="GO" id="GO:0008170">
    <property type="term" value="F:N-methyltransferase activity"/>
    <property type="evidence" value="ECO:0007669"/>
    <property type="project" value="InterPro"/>
</dbReference>
<evidence type="ECO:0000313" key="11">
    <source>
        <dbReference type="Proteomes" id="UP000754750"/>
    </source>
</evidence>
<dbReference type="GO" id="GO:0009007">
    <property type="term" value="F:site-specific DNA-methyltransferase (adenine-specific) activity"/>
    <property type="evidence" value="ECO:0007669"/>
    <property type="project" value="UniProtKB-EC"/>
</dbReference>
<evidence type="ECO:0000256" key="1">
    <source>
        <dbReference type="ARBA" id="ARBA00006594"/>
    </source>
</evidence>
<dbReference type="SUPFAM" id="SSF53335">
    <property type="entry name" value="S-adenosyl-L-methionine-dependent methyltransferases"/>
    <property type="match status" value="1"/>
</dbReference>
<name>A0A928KP72_9FIRM</name>
<organism evidence="10 11">
    <name type="scientific">Faecalispora sporosphaeroides</name>
    <dbReference type="NCBI Taxonomy" id="1549"/>
    <lineage>
        <taxon>Bacteria</taxon>
        <taxon>Bacillati</taxon>
        <taxon>Bacillota</taxon>
        <taxon>Clostridia</taxon>
        <taxon>Eubacteriales</taxon>
        <taxon>Oscillospiraceae</taxon>
        <taxon>Faecalispora</taxon>
    </lineage>
</organism>
<evidence type="ECO:0000256" key="6">
    <source>
        <dbReference type="ARBA" id="ARBA00022747"/>
    </source>
</evidence>
<dbReference type="Pfam" id="PF02384">
    <property type="entry name" value="N6_Mtase"/>
    <property type="match status" value="1"/>
</dbReference>
<comment type="caution">
    <text evidence="10">The sequence shown here is derived from an EMBL/GenBank/DDBJ whole genome shotgun (WGS) entry which is preliminary data.</text>
</comment>
<dbReference type="EMBL" id="SVNY01000001">
    <property type="protein sequence ID" value="MBE6832222.1"/>
    <property type="molecule type" value="Genomic_DNA"/>
</dbReference>
<dbReference type="PROSITE" id="PS00092">
    <property type="entry name" value="N6_MTASE"/>
    <property type="match status" value="1"/>
</dbReference>
<dbReference type="GO" id="GO:0003677">
    <property type="term" value="F:DNA binding"/>
    <property type="evidence" value="ECO:0007669"/>
    <property type="project" value="InterPro"/>
</dbReference>
<dbReference type="RefSeq" id="WP_326839761.1">
    <property type="nucleotide sequence ID" value="NZ_SVNY01000001.1"/>
</dbReference>
<dbReference type="CDD" id="cd02440">
    <property type="entry name" value="AdoMet_MTases"/>
    <property type="match status" value="1"/>
</dbReference>
<keyword evidence="5" id="KW-0949">S-adenosyl-L-methionine</keyword>
<feature type="domain" description="DNA methylase adenine-specific" evidence="8">
    <location>
        <begin position="141"/>
        <end position="433"/>
    </location>
</feature>
<evidence type="ECO:0000256" key="3">
    <source>
        <dbReference type="ARBA" id="ARBA00022603"/>
    </source>
</evidence>
<keyword evidence="6" id="KW-0680">Restriction system</keyword>
<dbReference type="Gene3D" id="3.40.50.150">
    <property type="entry name" value="Vaccinia Virus protein VP39"/>
    <property type="match status" value="1"/>
</dbReference>
<comment type="similarity">
    <text evidence="1">Belongs to the N(4)/N(6)-methyltransferase family.</text>
</comment>
<evidence type="ECO:0000259" key="9">
    <source>
        <dbReference type="Pfam" id="PF12161"/>
    </source>
</evidence>
<feature type="domain" description="N6 adenine-specific DNA methyltransferase N-terminal" evidence="9">
    <location>
        <begin position="11"/>
        <end position="129"/>
    </location>
</feature>
<dbReference type="PANTHER" id="PTHR42933">
    <property type="entry name" value="SLR6095 PROTEIN"/>
    <property type="match status" value="1"/>
</dbReference>
<keyword evidence="4" id="KW-0808">Transferase</keyword>
<evidence type="ECO:0000313" key="10">
    <source>
        <dbReference type="EMBL" id="MBE6832222.1"/>
    </source>
</evidence>
<evidence type="ECO:0000256" key="2">
    <source>
        <dbReference type="ARBA" id="ARBA00011900"/>
    </source>
</evidence>
<evidence type="ECO:0000256" key="5">
    <source>
        <dbReference type="ARBA" id="ARBA00022691"/>
    </source>
</evidence>
<dbReference type="InterPro" id="IPR002052">
    <property type="entry name" value="DNA_methylase_N6_adenine_CS"/>
</dbReference>
<evidence type="ECO:0000256" key="7">
    <source>
        <dbReference type="ARBA" id="ARBA00047942"/>
    </source>
</evidence>
<reference evidence="10" key="1">
    <citation type="submission" date="2019-04" db="EMBL/GenBank/DDBJ databases">
        <title>Evolution of Biomass-Degrading Anaerobic Consortia Revealed by Metagenomics.</title>
        <authorList>
            <person name="Peng X."/>
        </authorList>
    </citation>
    <scope>NUCLEOTIDE SEQUENCE</scope>
    <source>
        <strain evidence="10">SIG551</strain>
    </source>
</reference>
<evidence type="ECO:0000259" key="8">
    <source>
        <dbReference type="Pfam" id="PF02384"/>
    </source>
</evidence>
<keyword evidence="3 10" id="KW-0489">Methyltransferase</keyword>
<dbReference type="PRINTS" id="PR00507">
    <property type="entry name" value="N12N6MTFRASE"/>
</dbReference>
<dbReference type="InterPro" id="IPR038333">
    <property type="entry name" value="T1MK-like_N_sf"/>
</dbReference>
<comment type="catalytic activity">
    <reaction evidence="7">
        <text>a 2'-deoxyadenosine in DNA + S-adenosyl-L-methionine = an N(6)-methyl-2'-deoxyadenosine in DNA + S-adenosyl-L-homocysteine + H(+)</text>
        <dbReference type="Rhea" id="RHEA:15197"/>
        <dbReference type="Rhea" id="RHEA-COMP:12418"/>
        <dbReference type="Rhea" id="RHEA-COMP:12419"/>
        <dbReference type="ChEBI" id="CHEBI:15378"/>
        <dbReference type="ChEBI" id="CHEBI:57856"/>
        <dbReference type="ChEBI" id="CHEBI:59789"/>
        <dbReference type="ChEBI" id="CHEBI:90615"/>
        <dbReference type="ChEBI" id="CHEBI:90616"/>
        <dbReference type="EC" id="2.1.1.72"/>
    </reaction>
</comment>
<dbReference type="GO" id="GO:0032259">
    <property type="term" value="P:methylation"/>
    <property type="evidence" value="ECO:0007669"/>
    <property type="project" value="UniProtKB-KW"/>
</dbReference>
<dbReference type="AlphaFoldDB" id="A0A928KP72"/>
<dbReference type="GO" id="GO:0009307">
    <property type="term" value="P:DNA restriction-modification system"/>
    <property type="evidence" value="ECO:0007669"/>
    <property type="project" value="UniProtKB-KW"/>
</dbReference>